<keyword evidence="9 13" id="KW-0275">Fatty acid biosynthesis</keyword>
<dbReference type="GO" id="GO:0004315">
    <property type="term" value="F:3-oxoacyl-[acyl-carrier-protein] synthase activity"/>
    <property type="evidence" value="ECO:0007669"/>
    <property type="project" value="InterPro"/>
</dbReference>
<evidence type="ECO:0000256" key="6">
    <source>
        <dbReference type="ARBA" id="ARBA00022679"/>
    </source>
</evidence>
<evidence type="ECO:0000256" key="4">
    <source>
        <dbReference type="ARBA" id="ARBA00022490"/>
    </source>
</evidence>
<dbReference type="InterPro" id="IPR013747">
    <property type="entry name" value="ACP_syn_III_C"/>
</dbReference>
<dbReference type="Gene3D" id="3.40.47.10">
    <property type="match status" value="1"/>
</dbReference>
<dbReference type="SUPFAM" id="SSF53901">
    <property type="entry name" value="Thiolase-like"/>
    <property type="match status" value="1"/>
</dbReference>
<evidence type="ECO:0000256" key="14">
    <source>
        <dbReference type="SAM" id="Phobius"/>
    </source>
</evidence>
<dbReference type="GO" id="GO:0006633">
    <property type="term" value="P:fatty acid biosynthetic process"/>
    <property type="evidence" value="ECO:0007669"/>
    <property type="project" value="UniProtKB-UniRule"/>
</dbReference>
<keyword evidence="7 13" id="KW-0276">Fatty acid metabolism</keyword>
<reference evidence="17" key="1">
    <citation type="submission" date="2020-10" db="EMBL/GenBank/DDBJ databases">
        <authorList>
            <person name="Gilroy R."/>
        </authorList>
    </citation>
    <scope>NUCLEOTIDE SEQUENCE</scope>
    <source>
        <strain evidence="17">17073</strain>
    </source>
</reference>
<feature type="active site" evidence="13">
    <location>
        <position position="114"/>
    </location>
</feature>
<comment type="catalytic activity">
    <reaction evidence="12">
        <text>malonyl-[ACP] + acetyl-CoA + H(+) = 3-oxobutanoyl-[ACP] + CO2 + CoA</text>
        <dbReference type="Rhea" id="RHEA:12080"/>
        <dbReference type="Rhea" id="RHEA-COMP:9623"/>
        <dbReference type="Rhea" id="RHEA-COMP:9625"/>
        <dbReference type="ChEBI" id="CHEBI:15378"/>
        <dbReference type="ChEBI" id="CHEBI:16526"/>
        <dbReference type="ChEBI" id="CHEBI:57287"/>
        <dbReference type="ChEBI" id="CHEBI:57288"/>
        <dbReference type="ChEBI" id="CHEBI:78449"/>
        <dbReference type="ChEBI" id="CHEBI:78450"/>
        <dbReference type="EC" id="2.3.1.180"/>
    </reaction>
    <physiologicalReaction direction="left-to-right" evidence="12">
        <dbReference type="Rhea" id="RHEA:12081"/>
    </physiologicalReaction>
</comment>
<comment type="pathway">
    <text evidence="1 13">Lipid metabolism; fatty acid biosynthesis.</text>
</comment>
<dbReference type="Pfam" id="PF08545">
    <property type="entry name" value="ACP_syn_III"/>
    <property type="match status" value="1"/>
</dbReference>
<evidence type="ECO:0000256" key="8">
    <source>
        <dbReference type="ARBA" id="ARBA00023098"/>
    </source>
</evidence>
<comment type="subunit">
    <text evidence="13">Homodimer.</text>
</comment>
<evidence type="ECO:0000256" key="3">
    <source>
        <dbReference type="ARBA" id="ARBA00012333"/>
    </source>
</evidence>
<evidence type="ECO:0000256" key="7">
    <source>
        <dbReference type="ARBA" id="ARBA00022832"/>
    </source>
</evidence>
<sequence length="328" mass="35707">MLNAKITGIASYVPDYVLTNDELSQMVDTNDEWITTRVGIKERRILKGEGLGSSYMGKIAVDRLLASTGTKKEEVDLVICATSNPDYRFPSTASIIAHKCGLSNCYAYDIQAACAGFIVTLQAANAYIRSGLYKKVIVVAAEMMSSMTNYEDRTTCPLFGDAAAAVMVEPTEEEGIGVIDGVFHVDGEGLSHLVMKAGGSAYPASHATIDAHEHFVYQEGRAVYKHAVTDMLTSSLDVMKRNNLTVNDVDWFVPHQANLRIIEAVGERIGIPAEKILVNIQYRGNTSAASIPLCLDENKDKLKKGDKIVLTAFGAGFTWGATYLVWGY</sequence>
<keyword evidence="4 13" id="KW-0963">Cytoplasm</keyword>
<keyword evidence="8 13" id="KW-0443">Lipid metabolism</keyword>
<feature type="domain" description="Beta-ketoacyl-[acyl-carrier-protein] synthase III N-terminal" evidence="16">
    <location>
        <begin position="108"/>
        <end position="187"/>
    </location>
</feature>
<dbReference type="FunFam" id="3.40.47.10:FF:000004">
    <property type="entry name" value="3-oxoacyl-[acyl-carrier-protein] synthase 3"/>
    <property type="match status" value="1"/>
</dbReference>
<evidence type="ECO:0000256" key="1">
    <source>
        <dbReference type="ARBA" id="ARBA00005194"/>
    </source>
</evidence>
<dbReference type="NCBIfam" id="TIGR00747">
    <property type="entry name" value="fabH"/>
    <property type="match status" value="1"/>
</dbReference>
<keyword evidence="14" id="KW-0812">Transmembrane</keyword>
<evidence type="ECO:0000256" key="10">
    <source>
        <dbReference type="ARBA" id="ARBA00023268"/>
    </source>
</evidence>
<feature type="active site" evidence="13">
    <location>
        <position position="255"/>
    </location>
</feature>
<comment type="subcellular location">
    <subcellularLocation>
        <location evidence="13">Cytoplasm</location>
    </subcellularLocation>
</comment>
<accession>A0A9D1IK52</accession>
<evidence type="ECO:0000256" key="2">
    <source>
        <dbReference type="ARBA" id="ARBA00008642"/>
    </source>
</evidence>
<dbReference type="InterPro" id="IPR013751">
    <property type="entry name" value="ACP_syn_III_N"/>
</dbReference>
<keyword evidence="14" id="KW-1133">Transmembrane helix</keyword>
<gene>
    <name evidence="13" type="primary">fabH</name>
    <name evidence="17" type="ORF">IAD18_05305</name>
</gene>
<feature type="region of interest" description="ACP-binding" evidence="13">
    <location>
        <begin position="256"/>
        <end position="260"/>
    </location>
</feature>
<evidence type="ECO:0000313" key="18">
    <source>
        <dbReference type="Proteomes" id="UP000824076"/>
    </source>
</evidence>
<dbReference type="EMBL" id="DVMS01000150">
    <property type="protein sequence ID" value="HIU39065.1"/>
    <property type="molecule type" value="Genomic_DNA"/>
</dbReference>
<dbReference type="AlphaFoldDB" id="A0A9D1IK52"/>
<evidence type="ECO:0000256" key="5">
    <source>
        <dbReference type="ARBA" id="ARBA00022516"/>
    </source>
</evidence>
<dbReference type="GO" id="GO:0044550">
    <property type="term" value="P:secondary metabolite biosynthetic process"/>
    <property type="evidence" value="ECO:0007669"/>
    <property type="project" value="TreeGrafter"/>
</dbReference>
<keyword evidence="5 13" id="KW-0444">Lipid biosynthesis</keyword>
<evidence type="ECO:0000259" key="15">
    <source>
        <dbReference type="Pfam" id="PF08541"/>
    </source>
</evidence>
<evidence type="ECO:0000259" key="16">
    <source>
        <dbReference type="Pfam" id="PF08545"/>
    </source>
</evidence>
<keyword evidence="14" id="KW-0472">Membrane</keyword>
<dbReference type="HAMAP" id="MF_01815">
    <property type="entry name" value="FabH"/>
    <property type="match status" value="1"/>
</dbReference>
<keyword evidence="11 13" id="KW-0012">Acyltransferase</keyword>
<dbReference type="Proteomes" id="UP000824076">
    <property type="component" value="Unassembled WGS sequence"/>
</dbReference>
<comment type="function">
    <text evidence="13">Catalyzes the condensation reaction of fatty acid synthesis by the addition to an acyl acceptor of two carbons from malonyl-ACP. Catalyzes the first condensation reaction which initiates fatty acid synthesis and may therefore play a role in governing the total rate of fatty acid production. Possesses both acetoacetyl-ACP synthase and acetyl transacylase activities. Its substrate specificity determines the biosynthesis of branched-chain and/or straight-chain of fatty acids.</text>
</comment>
<feature type="active site" evidence="13">
    <location>
        <position position="285"/>
    </location>
</feature>
<evidence type="ECO:0000256" key="9">
    <source>
        <dbReference type="ARBA" id="ARBA00023160"/>
    </source>
</evidence>
<feature type="domain" description="Beta-ketoacyl-[acyl-carrier-protein] synthase III C-terminal" evidence="15">
    <location>
        <begin position="240"/>
        <end position="326"/>
    </location>
</feature>
<comment type="caution">
    <text evidence="17">The sequence shown here is derived from an EMBL/GenBank/DDBJ whole genome shotgun (WGS) entry which is preliminary data.</text>
</comment>
<keyword evidence="6 13" id="KW-0808">Transferase</keyword>
<dbReference type="CDD" id="cd00830">
    <property type="entry name" value="KAS_III"/>
    <property type="match status" value="1"/>
</dbReference>
<name>A0A9D1IK52_9BACT</name>
<organism evidence="17 18">
    <name type="scientific">Candidatus Limisoma intestinavium</name>
    <dbReference type="NCBI Taxonomy" id="2840856"/>
    <lineage>
        <taxon>Bacteria</taxon>
        <taxon>Pseudomonadati</taxon>
        <taxon>Bacteroidota</taxon>
        <taxon>Bacteroidia</taxon>
        <taxon>Bacteroidales</taxon>
        <taxon>Candidatus Limisoma</taxon>
    </lineage>
</organism>
<comment type="similarity">
    <text evidence="2 13">Belongs to the thiolase-like superfamily. FabH family.</text>
</comment>
<dbReference type="NCBIfam" id="NF006829">
    <property type="entry name" value="PRK09352.1"/>
    <property type="match status" value="1"/>
</dbReference>
<dbReference type="PANTHER" id="PTHR34069:SF2">
    <property type="entry name" value="BETA-KETOACYL-[ACYL-CARRIER-PROTEIN] SYNTHASE III"/>
    <property type="match status" value="1"/>
</dbReference>
<evidence type="ECO:0000256" key="11">
    <source>
        <dbReference type="ARBA" id="ARBA00023315"/>
    </source>
</evidence>
<dbReference type="InterPro" id="IPR004655">
    <property type="entry name" value="FabH"/>
</dbReference>
<proteinExistence type="inferred from homology"/>
<comment type="domain">
    <text evidence="13">The last Arg residue of the ACP-binding site is essential for the weak association between ACP/AcpP and FabH.</text>
</comment>
<dbReference type="PANTHER" id="PTHR34069">
    <property type="entry name" value="3-OXOACYL-[ACYL-CARRIER-PROTEIN] SYNTHASE 3"/>
    <property type="match status" value="1"/>
</dbReference>
<evidence type="ECO:0000256" key="12">
    <source>
        <dbReference type="ARBA" id="ARBA00051096"/>
    </source>
</evidence>
<reference evidence="17" key="2">
    <citation type="journal article" date="2021" name="PeerJ">
        <title>Extensive microbial diversity within the chicken gut microbiome revealed by metagenomics and culture.</title>
        <authorList>
            <person name="Gilroy R."/>
            <person name="Ravi A."/>
            <person name="Getino M."/>
            <person name="Pursley I."/>
            <person name="Horton D.L."/>
            <person name="Alikhan N.F."/>
            <person name="Baker D."/>
            <person name="Gharbi K."/>
            <person name="Hall N."/>
            <person name="Watson M."/>
            <person name="Adriaenssens E.M."/>
            <person name="Foster-Nyarko E."/>
            <person name="Jarju S."/>
            <person name="Secka A."/>
            <person name="Antonio M."/>
            <person name="Oren A."/>
            <person name="Chaudhuri R.R."/>
            <person name="La Ragione R."/>
            <person name="Hildebrand F."/>
            <person name="Pallen M.J."/>
        </authorList>
    </citation>
    <scope>NUCLEOTIDE SEQUENCE</scope>
    <source>
        <strain evidence="17">17073</strain>
    </source>
</reference>
<feature type="transmembrane region" description="Helical" evidence="14">
    <location>
        <begin position="308"/>
        <end position="326"/>
    </location>
</feature>
<keyword evidence="10 13" id="KW-0511">Multifunctional enzyme</keyword>
<dbReference type="Pfam" id="PF08541">
    <property type="entry name" value="ACP_syn_III_C"/>
    <property type="match status" value="1"/>
</dbReference>
<dbReference type="EC" id="2.3.1.180" evidence="3 13"/>
<protein>
    <recommendedName>
        <fullName evidence="3 13">Beta-ketoacyl-[acyl-carrier-protein] synthase III</fullName>
        <shortName evidence="13">Beta-ketoacyl-ACP synthase III</shortName>
        <shortName evidence="13">KAS III</shortName>
        <ecNumber evidence="3 13">2.3.1.180</ecNumber>
    </recommendedName>
    <alternativeName>
        <fullName evidence="13">3-oxoacyl-[acyl-carrier-protein] synthase 3</fullName>
    </alternativeName>
    <alternativeName>
        <fullName evidence="13">3-oxoacyl-[acyl-carrier-protein] synthase III</fullName>
    </alternativeName>
</protein>
<evidence type="ECO:0000256" key="13">
    <source>
        <dbReference type="HAMAP-Rule" id="MF_01815"/>
    </source>
</evidence>
<evidence type="ECO:0000313" key="17">
    <source>
        <dbReference type="EMBL" id="HIU39065.1"/>
    </source>
</evidence>
<dbReference type="GO" id="GO:0005737">
    <property type="term" value="C:cytoplasm"/>
    <property type="evidence" value="ECO:0007669"/>
    <property type="project" value="UniProtKB-SubCell"/>
</dbReference>
<dbReference type="GO" id="GO:0033818">
    <property type="term" value="F:beta-ketoacyl-acyl-carrier-protein synthase III activity"/>
    <property type="evidence" value="ECO:0007669"/>
    <property type="project" value="UniProtKB-UniRule"/>
</dbReference>
<dbReference type="InterPro" id="IPR016039">
    <property type="entry name" value="Thiolase-like"/>
</dbReference>